<feature type="region of interest" description="Disordered" evidence="1">
    <location>
        <begin position="51"/>
        <end position="166"/>
    </location>
</feature>
<name>A0AAD9UGQ5_RIDPI</name>
<keyword evidence="3" id="KW-1185">Reference proteome</keyword>
<feature type="region of interest" description="Disordered" evidence="1">
    <location>
        <begin position="185"/>
        <end position="292"/>
    </location>
</feature>
<accession>A0AAD9UGQ5</accession>
<feature type="compositionally biased region" description="Polar residues" evidence="1">
    <location>
        <begin position="86"/>
        <end position="108"/>
    </location>
</feature>
<feature type="compositionally biased region" description="Polar residues" evidence="1">
    <location>
        <begin position="125"/>
        <end position="134"/>
    </location>
</feature>
<evidence type="ECO:0000313" key="2">
    <source>
        <dbReference type="EMBL" id="KAK2188556.1"/>
    </source>
</evidence>
<feature type="compositionally biased region" description="Polar residues" evidence="1">
    <location>
        <begin position="280"/>
        <end position="292"/>
    </location>
</feature>
<feature type="compositionally biased region" description="Low complexity" evidence="1">
    <location>
        <begin position="76"/>
        <end position="85"/>
    </location>
</feature>
<dbReference type="Proteomes" id="UP001209878">
    <property type="component" value="Unassembled WGS sequence"/>
</dbReference>
<evidence type="ECO:0000313" key="3">
    <source>
        <dbReference type="Proteomes" id="UP001209878"/>
    </source>
</evidence>
<comment type="caution">
    <text evidence="2">The sequence shown here is derived from an EMBL/GenBank/DDBJ whole genome shotgun (WGS) entry which is preliminary data.</text>
</comment>
<organism evidence="2 3">
    <name type="scientific">Ridgeia piscesae</name>
    <name type="common">Tubeworm</name>
    <dbReference type="NCBI Taxonomy" id="27915"/>
    <lineage>
        <taxon>Eukaryota</taxon>
        <taxon>Metazoa</taxon>
        <taxon>Spiralia</taxon>
        <taxon>Lophotrochozoa</taxon>
        <taxon>Annelida</taxon>
        <taxon>Polychaeta</taxon>
        <taxon>Sedentaria</taxon>
        <taxon>Canalipalpata</taxon>
        <taxon>Sabellida</taxon>
        <taxon>Siboglinidae</taxon>
        <taxon>Ridgeia</taxon>
    </lineage>
</organism>
<proteinExistence type="predicted"/>
<sequence>MIRSPIIPGEIEIELHEVNRSLLSLTNPPPESYSTSIHVNTQIFGSGQLTNVGSYAQRPTSPPRESFGDSARRSRSNSPRQNSTSGVGTWTQSATEPPARSSTDTTTEPYPYSVSVGTPRPSPELVSSNSSDGTGISLDVSDHKEDTTLPKTLAPSTAVPMQQSDFPSAEVVPVSNDDIPSSFLRDVGSLDGAEDTYPEDTSGLLLSSSLHTSEEEDTALKSPLTTFQQPQSLTTPQPPQQQLQQRLQQQLQQHRKPQQPQEHADFATMPEFSSDGYSVRSWNDQYPSDGWS</sequence>
<feature type="compositionally biased region" description="Low complexity" evidence="1">
    <location>
        <begin position="199"/>
        <end position="211"/>
    </location>
</feature>
<gene>
    <name evidence="2" type="ORF">NP493_128g00030</name>
</gene>
<evidence type="ECO:0000256" key="1">
    <source>
        <dbReference type="SAM" id="MobiDB-lite"/>
    </source>
</evidence>
<dbReference type="EMBL" id="JAODUO010000128">
    <property type="protein sequence ID" value="KAK2188556.1"/>
    <property type="molecule type" value="Genomic_DNA"/>
</dbReference>
<feature type="compositionally biased region" description="Low complexity" evidence="1">
    <location>
        <begin position="223"/>
        <end position="252"/>
    </location>
</feature>
<dbReference type="AlphaFoldDB" id="A0AAD9UGQ5"/>
<protein>
    <submittedName>
        <fullName evidence="2">Uncharacterized protein</fullName>
    </submittedName>
</protein>
<reference evidence="2" key="1">
    <citation type="journal article" date="2023" name="Mol. Biol. Evol.">
        <title>Third-Generation Sequencing Reveals the Adaptive Role of the Epigenome in Three Deep-Sea Polychaetes.</title>
        <authorList>
            <person name="Perez M."/>
            <person name="Aroh O."/>
            <person name="Sun Y."/>
            <person name="Lan Y."/>
            <person name="Juniper S.K."/>
            <person name="Young C.R."/>
            <person name="Angers B."/>
            <person name="Qian P.Y."/>
        </authorList>
    </citation>
    <scope>NUCLEOTIDE SEQUENCE</scope>
    <source>
        <strain evidence="2">R07B-5</strain>
    </source>
</reference>